<gene>
    <name evidence="2" type="primary">mecA</name>
    <name evidence="3" type="ORF">RSSL_00388</name>
</gene>
<accession>J7T5W8</accession>
<dbReference type="NCBIfam" id="NF002643">
    <property type="entry name" value="PRK02315.1-4"/>
    <property type="match status" value="1"/>
</dbReference>
<reference evidence="3 4" key="1">
    <citation type="journal article" date="2012" name="J. Bacteriol.">
        <title>Genome Sequence of the Lantibiotic Bacteriocin Producer Streptococcus salivarius Strain K12.</title>
        <authorList>
            <person name="Barretto C."/>
            <person name="Alvarez-Martin P."/>
            <person name="Foata F."/>
            <person name="Renault P."/>
            <person name="Berger B."/>
        </authorList>
    </citation>
    <scope>NUCLEOTIDE SEQUENCE [LARGE SCALE GENOMIC DNA]</scope>
    <source>
        <strain evidence="3 4">K12</strain>
    </source>
</reference>
<comment type="function">
    <text evidence="2">Enables the recognition and targeting of unfolded and aggregated proteins to the ClpC protease or to other proteins involved in proteolysis.</text>
</comment>
<dbReference type="Gene3D" id="3.30.70.1950">
    <property type="match status" value="1"/>
</dbReference>
<dbReference type="Pfam" id="PF05389">
    <property type="entry name" value="MecA"/>
    <property type="match status" value="1"/>
</dbReference>
<dbReference type="PIRSF" id="PIRSF029008">
    <property type="entry name" value="MecA"/>
    <property type="match status" value="1"/>
</dbReference>
<evidence type="ECO:0000313" key="3">
    <source>
        <dbReference type="EMBL" id="EJO16260.1"/>
    </source>
</evidence>
<name>J7T5W8_STRSL</name>
<dbReference type="GO" id="GO:0030674">
    <property type="term" value="F:protein-macromolecule adaptor activity"/>
    <property type="evidence" value="ECO:0007669"/>
    <property type="project" value="UniProtKB-UniRule"/>
</dbReference>
<organism evidence="3 4">
    <name type="scientific">Streptococcus salivarius K12</name>
    <dbReference type="NCBI Taxonomy" id="1200793"/>
    <lineage>
        <taxon>Bacteria</taxon>
        <taxon>Bacillati</taxon>
        <taxon>Bacillota</taxon>
        <taxon>Bacilli</taxon>
        <taxon>Lactobacillales</taxon>
        <taxon>Streptococcaceae</taxon>
        <taxon>Streptococcus</taxon>
    </lineage>
</organism>
<dbReference type="Proteomes" id="UP000006983">
    <property type="component" value="Unassembled WGS sequence"/>
</dbReference>
<sequence>MRGFLHMEMKQISETTLKIMITMEDLEEHGMELKDFLIPQEKTEEFFYTVMDELDLPDNFKNSGMLSFRVTPRKDRVDVFVTKSDLKEDLDFNDLSDMDDYSGLSPEEFLKALEGNFMDKGDIEAHHKLEELEKTLEEVDKAMTEPTKEVAEENIREDYTHYVLAFSDFDQVVTFTQGLKDVPVEGSELYKLGNVYYMTILLYLADEPDYYANNMYARFLEYANVADRTRAYLQEHATILMEEDALPVLQATKWS</sequence>
<dbReference type="PANTHER" id="PTHR39161:SF1">
    <property type="entry name" value="ADAPTER PROTEIN MECA 1"/>
    <property type="match status" value="1"/>
</dbReference>
<evidence type="ECO:0000313" key="4">
    <source>
        <dbReference type="Proteomes" id="UP000006983"/>
    </source>
</evidence>
<comment type="similarity">
    <text evidence="1 2">Belongs to the MecA family.</text>
</comment>
<dbReference type="AlphaFoldDB" id="J7T5W8"/>
<dbReference type="InterPro" id="IPR008681">
    <property type="entry name" value="Neg-reg_MecA"/>
</dbReference>
<keyword evidence="4" id="KW-1185">Reference proteome</keyword>
<comment type="caution">
    <text evidence="3">The sequence shown here is derived from an EMBL/GenBank/DDBJ whole genome shotgun (WGS) entry which is preliminary data.</text>
</comment>
<evidence type="ECO:0000256" key="1">
    <source>
        <dbReference type="ARBA" id="ARBA00005397"/>
    </source>
</evidence>
<dbReference type="EMBL" id="ALIF01000001">
    <property type="protein sequence ID" value="EJO16260.1"/>
    <property type="molecule type" value="Genomic_DNA"/>
</dbReference>
<dbReference type="PATRIC" id="fig|1200793.3.peg.161"/>
<evidence type="ECO:0000256" key="2">
    <source>
        <dbReference type="HAMAP-Rule" id="MF_01124"/>
    </source>
</evidence>
<comment type="domain">
    <text evidence="2">The N-terminal domain probably binds unfolded/aggregated proteins; the C-terminal domain interacts with ClpC.</text>
</comment>
<dbReference type="InterPro" id="IPR038471">
    <property type="entry name" value="MecA_C_sf"/>
</dbReference>
<proteinExistence type="inferred from homology"/>
<dbReference type="PANTHER" id="PTHR39161">
    <property type="entry name" value="ADAPTER PROTEIN MECA"/>
    <property type="match status" value="1"/>
</dbReference>
<protein>
    <recommendedName>
        <fullName evidence="2">Adapter protein MecA</fullName>
    </recommendedName>
</protein>
<dbReference type="HAMAP" id="MF_01124">
    <property type="entry name" value="MecA"/>
    <property type="match status" value="1"/>
</dbReference>
<comment type="subunit">
    <text evidence="2">Homodimer.</text>
</comment>